<accession>A0A2A2KPG2</accession>
<feature type="compositionally biased region" description="Low complexity" evidence="11">
    <location>
        <begin position="429"/>
        <end position="439"/>
    </location>
</feature>
<keyword evidence="8" id="KW-0804">Transcription</keyword>
<keyword evidence="5" id="KW-0862">Zinc</keyword>
<dbReference type="Gene3D" id="1.20.5.340">
    <property type="match status" value="1"/>
</dbReference>
<feature type="compositionally biased region" description="Gly residues" evidence="11">
    <location>
        <begin position="440"/>
        <end position="449"/>
    </location>
</feature>
<dbReference type="PRINTS" id="PR00053">
    <property type="entry name" value="FORKHEAD"/>
</dbReference>
<evidence type="ECO:0000256" key="1">
    <source>
        <dbReference type="ARBA" id="ARBA00004123"/>
    </source>
</evidence>
<protein>
    <recommendedName>
        <fullName evidence="12">Fork-head domain-containing protein</fullName>
    </recommendedName>
</protein>
<dbReference type="InterPro" id="IPR030456">
    <property type="entry name" value="TF_fork_head_CS_2"/>
</dbReference>
<evidence type="ECO:0000256" key="10">
    <source>
        <dbReference type="PROSITE-ProRule" id="PRU00089"/>
    </source>
</evidence>
<keyword evidence="7 10" id="KW-0238">DNA-binding</keyword>
<feature type="compositionally biased region" description="Basic and acidic residues" evidence="11">
    <location>
        <begin position="526"/>
        <end position="539"/>
    </location>
</feature>
<evidence type="ECO:0000313" key="13">
    <source>
        <dbReference type="EMBL" id="PAV75835.1"/>
    </source>
</evidence>
<dbReference type="Pfam" id="PF00250">
    <property type="entry name" value="Forkhead"/>
    <property type="match status" value="1"/>
</dbReference>
<proteinExistence type="predicted"/>
<dbReference type="InterPro" id="IPR047412">
    <property type="entry name" value="FH_FOXP1_P2"/>
</dbReference>
<evidence type="ECO:0000256" key="4">
    <source>
        <dbReference type="ARBA" id="ARBA00022771"/>
    </source>
</evidence>
<evidence type="ECO:0000313" key="14">
    <source>
        <dbReference type="Proteomes" id="UP000218231"/>
    </source>
</evidence>
<evidence type="ECO:0000256" key="6">
    <source>
        <dbReference type="ARBA" id="ARBA00023015"/>
    </source>
</evidence>
<dbReference type="PANTHER" id="PTHR45796:SF4">
    <property type="entry name" value="FORKHEAD BOX P, ISOFORM C"/>
    <property type="match status" value="1"/>
</dbReference>
<dbReference type="OrthoDB" id="5830876at2759"/>
<evidence type="ECO:0000256" key="9">
    <source>
        <dbReference type="ARBA" id="ARBA00023242"/>
    </source>
</evidence>
<feature type="region of interest" description="Disordered" evidence="11">
    <location>
        <begin position="185"/>
        <end position="215"/>
    </location>
</feature>
<dbReference type="EMBL" id="LIAE01008027">
    <property type="protein sequence ID" value="PAV75835.1"/>
    <property type="molecule type" value="Genomic_DNA"/>
</dbReference>
<feature type="region of interest" description="Disordered" evidence="11">
    <location>
        <begin position="429"/>
        <end position="452"/>
    </location>
</feature>
<evidence type="ECO:0000256" key="7">
    <source>
        <dbReference type="ARBA" id="ARBA00023125"/>
    </source>
</evidence>
<dbReference type="CDD" id="cd20065">
    <property type="entry name" value="FH_FOXP2"/>
    <property type="match status" value="1"/>
</dbReference>
<feature type="DNA-binding region" description="Fork-head" evidence="10">
    <location>
        <begin position="341"/>
        <end position="416"/>
    </location>
</feature>
<reference evidence="13 14" key="1">
    <citation type="journal article" date="2017" name="Curr. Biol.">
        <title>Genome architecture and evolution of a unichromosomal asexual nematode.</title>
        <authorList>
            <person name="Fradin H."/>
            <person name="Zegar C."/>
            <person name="Gutwein M."/>
            <person name="Lucas J."/>
            <person name="Kovtun M."/>
            <person name="Corcoran D."/>
            <person name="Baugh L.R."/>
            <person name="Kiontke K."/>
            <person name="Gunsalus K."/>
            <person name="Fitch D.H."/>
            <person name="Piano F."/>
        </authorList>
    </citation>
    <scope>NUCLEOTIDE SEQUENCE [LARGE SCALE GENOMIC DNA]</scope>
    <source>
        <strain evidence="13">PF1309</strain>
    </source>
</reference>
<dbReference type="FunFam" id="1.10.10.10:FF:000010">
    <property type="entry name" value="Forkhead box P2 isoform B"/>
    <property type="match status" value="1"/>
</dbReference>
<dbReference type="PROSITE" id="PS00658">
    <property type="entry name" value="FORK_HEAD_2"/>
    <property type="match status" value="1"/>
</dbReference>
<keyword evidence="9 10" id="KW-0539">Nucleus</keyword>
<feature type="region of interest" description="Disordered" evidence="11">
    <location>
        <begin position="518"/>
        <end position="539"/>
    </location>
</feature>
<dbReference type="STRING" id="2018661.A0A2A2KPG2"/>
<keyword evidence="3" id="KW-0479">Metal-binding</keyword>
<dbReference type="GO" id="GO:0008270">
    <property type="term" value="F:zinc ion binding"/>
    <property type="evidence" value="ECO:0007669"/>
    <property type="project" value="UniProtKB-KW"/>
</dbReference>
<organism evidence="13 14">
    <name type="scientific">Diploscapter pachys</name>
    <dbReference type="NCBI Taxonomy" id="2018661"/>
    <lineage>
        <taxon>Eukaryota</taxon>
        <taxon>Metazoa</taxon>
        <taxon>Ecdysozoa</taxon>
        <taxon>Nematoda</taxon>
        <taxon>Chromadorea</taxon>
        <taxon>Rhabditida</taxon>
        <taxon>Rhabditina</taxon>
        <taxon>Rhabditomorpha</taxon>
        <taxon>Rhabditoidea</taxon>
        <taxon>Rhabditidae</taxon>
        <taxon>Diploscapter</taxon>
    </lineage>
</organism>
<feature type="region of interest" description="Disordered" evidence="11">
    <location>
        <begin position="1"/>
        <end position="32"/>
    </location>
</feature>
<evidence type="ECO:0000256" key="3">
    <source>
        <dbReference type="ARBA" id="ARBA00022723"/>
    </source>
</evidence>
<dbReference type="Proteomes" id="UP000218231">
    <property type="component" value="Unassembled WGS sequence"/>
</dbReference>
<keyword evidence="14" id="KW-1185">Reference proteome</keyword>
<keyword evidence="4" id="KW-0863">Zinc-finger</keyword>
<dbReference type="Gene3D" id="1.10.10.10">
    <property type="entry name" value="Winged helix-like DNA-binding domain superfamily/Winged helix DNA-binding domain"/>
    <property type="match status" value="1"/>
</dbReference>
<dbReference type="InterPro" id="IPR036388">
    <property type="entry name" value="WH-like_DNA-bd_sf"/>
</dbReference>
<name>A0A2A2KPG2_9BILA</name>
<dbReference type="InterPro" id="IPR001766">
    <property type="entry name" value="Fork_head_dom"/>
</dbReference>
<gene>
    <name evidence="13" type="ORF">WR25_14133</name>
</gene>
<dbReference type="GO" id="GO:0005634">
    <property type="term" value="C:nucleus"/>
    <property type="evidence" value="ECO:0007669"/>
    <property type="project" value="UniProtKB-SubCell"/>
</dbReference>
<feature type="region of interest" description="Disordered" evidence="11">
    <location>
        <begin position="253"/>
        <end position="315"/>
    </location>
</feature>
<evidence type="ECO:0000259" key="12">
    <source>
        <dbReference type="PROSITE" id="PS50039"/>
    </source>
</evidence>
<dbReference type="SMART" id="SM00339">
    <property type="entry name" value="FH"/>
    <property type="match status" value="1"/>
</dbReference>
<sequence length="539" mass="58756">MLMDQRPNTEPTAATGGGGPSSGLGGLAGLGHGNGAPSLQDSLVLLALQERLSSQLRNTLATPSFSLPSTNSTDATQRLLQSMLLGLPLPLLPSLPQSTFDFSPFPSTSSTTHPLWQHNLCTWRDCNQPCDNYSSFLSHLQQAHSAVDERSQNDMKMQIELVESLEHRLTKERTRLQAMMQHLHMKPSPDTTTPTLGHIKSDLSPLHSPKQETSSLPAPIATLHSSQSLSNLVTPTASAVPSLAQSQLSNQPMVISIPPPQPQQQQQQLQTPTPTESTSAFSAHPLTPVEVNPSQIGGSGPLSIDPKSFTPRRSRVSDKTVLPIAADIAKNRDFYRTNDVRPPYTYASLIRQAIMESADCQLTLNEIYNWFTDTFAYFRRNAATWKNAVRHNLSLHKCFQRVEQNVKGAVWTVDDSEFYRRRQQRATTSGSSAVSVGSLKGAGGNGDGGQHIENSEELQALAQRMIEEGGALGLLEQQYLEARDGRQQIDINGGLERVLSLLATSTENPLSILSAAASAESGFMMPKKEEPEEERPGTV</sequence>
<dbReference type="PANTHER" id="PTHR45796">
    <property type="entry name" value="FORKHEAD BOX P, ISOFORM C"/>
    <property type="match status" value="1"/>
</dbReference>
<keyword evidence="6" id="KW-0805">Transcription regulation</keyword>
<dbReference type="InterPro" id="IPR036390">
    <property type="entry name" value="WH_DNA-bd_sf"/>
</dbReference>
<dbReference type="GO" id="GO:0000981">
    <property type="term" value="F:DNA-binding transcription factor activity, RNA polymerase II-specific"/>
    <property type="evidence" value="ECO:0007669"/>
    <property type="project" value="TreeGrafter"/>
</dbReference>
<dbReference type="InterPro" id="IPR032354">
    <property type="entry name" value="FOXP-CC"/>
</dbReference>
<comment type="subcellular location">
    <subcellularLocation>
        <location evidence="1 10">Nucleus</location>
    </subcellularLocation>
</comment>
<dbReference type="PROSITE" id="PS50039">
    <property type="entry name" value="FORK_HEAD_3"/>
    <property type="match status" value="1"/>
</dbReference>
<feature type="compositionally biased region" description="Polar residues" evidence="11">
    <location>
        <begin position="1"/>
        <end position="10"/>
    </location>
</feature>
<keyword evidence="2" id="KW-0678">Repressor</keyword>
<comment type="caution">
    <text evidence="13">The sequence shown here is derived from an EMBL/GenBank/DDBJ whole genome shotgun (WGS) entry which is preliminary data.</text>
</comment>
<evidence type="ECO:0000256" key="5">
    <source>
        <dbReference type="ARBA" id="ARBA00022833"/>
    </source>
</evidence>
<feature type="compositionally biased region" description="Gly residues" evidence="11">
    <location>
        <begin position="15"/>
        <end position="32"/>
    </location>
</feature>
<evidence type="ECO:0000256" key="8">
    <source>
        <dbReference type="ARBA" id="ARBA00023163"/>
    </source>
</evidence>
<evidence type="ECO:0000256" key="2">
    <source>
        <dbReference type="ARBA" id="ARBA00022491"/>
    </source>
</evidence>
<evidence type="ECO:0000256" key="11">
    <source>
        <dbReference type="SAM" id="MobiDB-lite"/>
    </source>
</evidence>
<feature type="compositionally biased region" description="Low complexity" evidence="11">
    <location>
        <begin position="263"/>
        <end position="275"/>
    </location>
</feature>
<dbReference type="InterPro" id="IPR050998">
    <property type="entry name" value="FOXP"/>
</dbReference>
<feature type="domain" description="Fork-head" evidence="12">
    <location>
        <begin position="341"/>
        <end position="416"/>
    </location>
</feature>
<dbReference type="AlphaFoldDB" id="A0A2A2KPG2"/>
<dbReference type="GO" id="GO:0000978">
    <property type="term" value="F:RNA polymerase II cis-regulatory region sequence-specific DNA binding"/>
    <property type="evidence" value="ECO:0007669"/>
    <property type="project" value="TreeGrafter"/>
</dbReference>
<dbReference type="Pfam" id="PF16159">
    <property type="entry name" value="FOXP-CC"/>
    <property type="match status" value="1"/>
</dbReference>
<dbReference type="SUPFAM" id="SSF46785">
    <property type="entry name" value="Winged helix' DNA-binding domain"/>
    <property type="match status" value="1"/>
</dbReference>